<dbReference type="GeneID" id="40066894"/>
<protein>
    <submittedName>
        <fullName evidence="2">Phage holin</fullName>
    </submittedName>
</protein>
<evidence type="ECO:0000313" key="3">
    <source>
        <dbReference type="Proteomes" id="UP000001757"/>
    </source>
</evidence>
<sequence>MIGVLIVVGKVLAGGEPITPRLFIGRMLLGGFVSMVAGVVLVQFPDLSLPAVCGIGSMLGIAGYQVIEIAIQRRFKGRGKP</sequence>
<proteinExistence type="predicted"/>
<organism evidence="2 3">
    <name type="scientific">Escherichia phage P2</name>
    <dbReference type="NCBI Taxonomy" id="2681594"/>
    <lineage>
        <taxon>Viruses</taxon>
        <taxon>Duplodnaviria</taxon>
        <taxon>Heunggongvirae</taxon>
        <taxon>Uroviricota</taxon>
        <taxon>Caudoviricetes</taxon>
        <taxon>Peduoviridae</taxon>
        <taxon>Peduovirus</taxon>
        <taxon>Peduovirus magyaro</taxon>
    </lineage>
</organism>
<feature type="transmembrane region" description="Helical" evidence="1">
    <location>
        <begin position="48"/>
        <end position="71"/>
    </location>
</feature>
<keyword evidence="1" id="KW-1133">Transmembrane helix</keyword>
<keyword evidence="1" id="KW-0472">Membrane</keyword>
<dbReference type="EMBL" id="KC618326">
    <property type="protein sequence ID" value="AGG36524.1"/>
    <property type="molecule type" value="Genomic_DNA"/>
</dbReference>
<dbReference type="GO" id="GO:0044660">
    <property type="term" value="P:viral release via pore formation in host cell membrane"/>
    <property type="evidence" value="ECO:0007669"/>
    <property type="project" value="InterPro"/>
</dbReference>
<feature type="transmembrane region" description="Helical" evidence="1">
    <location>
        <begin position="23"/>
        <end position="42"/>
    </location>
</feature>
<evidence type="ECO:0000256" key="1">
    <source>
        <dbReference type="SAM" id="Phobius"/>
    </source>
</evidence>
<accession>M1T2Q0</accession>
<keyword evidence="1" id="KW-0812">Transmembrane</keyword>
<dbReference type="InterPro" id="IPR007633">
    <property type="entry name" value="Phage_P2_Holin"/>
</dbReference>
<reference evidence="2 3" key="1">
    <citation type="journal article" date="2013" name="Appl. Environ. Microbiol.">
        <title>Sequence Variability of P2-Like Prophage Genomes Carrying the Cytolethal Distending Toxin V Operon in Escherichia coli O157.</title>
        <authorList>
            <person name="Svab D."/>
            <person name="Horvath B."/>
            <person name="Maroti G."/>
            <person name="Dobrindt U."/>
            <person name="Toth I."/>
        </authorList>
    </citation>
    <scope>NUCLEOTIDE SEQUENCE [LARGE SCALE GENOMIC DNA]</scope>
</reference>
<dbReference type="RefSeq" id="YP_009591436.1">
    <property type="nucleotide sequence ID" value="NC_041848.1"/>
</dbReference>
<keyword evidence="3" id="KW-1185">Reference proteome</keyword>
<dbReference type="Pfam" id="PF04550">
    <property type="entry name" value="Phage_holin_3_2"/>
    <property type="match status" value="1"/>
</dbReference>
<name>M1T2Q0_9CAUD</name>
<dbReference type="KEGG" id="vg:40066894"/>
<evidence type="ECO:0000313" key="2">
    <source>
        <dbReference type="EMBL" id="AGG36524.1"/>
    </source>
</evidence>
<dbReference type="Proteomes" id="UP000001757">
    <property type="component" value="Segment"/>
</dbReference>